<dbReference type="Proteomes" id="UP000386466">
    <property type="component" value="Unassembled WGS sequence"/>
</dbReference>
<dbReference type="PANTHER" id="PTHR43410:SF1">
    <property type="entry name" value="NITRIC OXIDE SYNTHASE"/>
    <property type="match status" value="1"/>
</dbReference>
<keyword evidence="14" id="KW-0560">Oxidoreductase</keyword>
<feature type="non-terminal residue" evidence="19">
    <location>
        <position position="1"/>
    </location>
</feature>
<proteinExistence type="inferred from homology"/>
<evidence type="ECO:0000256" key="1">
    <source>
        <dbReference type="ARBA" id="ARBA00001917"/>
    </source>
</evidence>
<evidence type="ECO:0000256" key="7">
    <source>
        <dbReference type="ARBA" id="ARBA00022617"/>
    </source>
</evidence>
<evidence type="ECO:0000313" key="19">
    <source>
        <dbReference type="EMBL" id="VFV40674.1"/>
    </source>
</evidence>
<evidence type="ECO:0000256" key="11">
    <source>
        <dbReference type="ARBA" id="ARBA00022827"/>
    </source>
</evidence>
<evidence type="ECO:0000256" key="2">
    <source>
        <dbReference type="ARBA" id="ARBA00001950"/>
    </source>
</evidence>
<evidence type="ECO:0000256" key="15">
    <source>
        <dbReference type="ARBA" id="ARBA00023004"/>
    </source>
</evidence>
<evidence type="ECO:0000256" key="5">
    <source>
        <dbReference type="ARBA" id="ARBA00006267"/>
    </source>
</evidence>
<feature type="region of interest" description="Disordered" evidence="17">
    <location>
        <begin position="56"/>
        <end position="88"/>
    </location>
</feature>
<dbReference type="EC" id="1.14.13.39" evidence="6"/>
<keyword evidence="9" id="KW-0288">FMN</keyword>
<evidence type="ECO:0000256" key="16">
    <source>
        <dbReference type="ARBA" id="ARBA00047419"/>
    </source>
</evidence>
<keyword evidence="20" id="KW-1185">Reference proteome</keyword>
<protein>
    <recommendedName>
        <fullName evidence="6">nitric-oxide synthase (NADPH)</fullName>
        <ecNumber evidence="6">1.14.13.39</ecNumber>
    </recommendedName>
</protein>
<evidence type="ECO:0000256" key="12">
    <source>
        <dbReference type="ARBA" id="ARBA00022857"/>
    </source>
</evidence>
<feature type="domain" description="FAD-binding FR-type" evidence="18">
    <location>
        <begin position="1"/>
        <end position="235"/>
    </location>
</feature>
<evidence type="ECO:0000256" key="10">
    <source>
        <dbReference type="ARBA" id="ARBA00022723"/>
    </source>
</evidence>
<keyword evidence="7" id="KW-0349">Heme</keyword>
<keyword evidence="8" id="KW-0285">Flavoprotein</keyword>
<dbReference type="GO" id="GO:0004517">
    <property type="term" value="F:nitric-oxide synthase activity"/>
    <property type="evidence" value="ECO:0007669"/>
    <property type="project" value="UniProtKB-EC"/>
</dbReference>
<reference evidence="19 20" key="1">
    <citation type="submission" date="2019-01" db="EMBL/GenBank/DDBJ databases">
        <authorList>
            <person name="Alioto T."/>
            <person name="Alioto T."/>
        </authorList>
    </citation>
    <scope>NUCLEOTIDE SEQUENCE [LARGE SCALE GENOMIC DNA]</scope>
</reference>
<dbReference type="PANTHER" id="PTHR43410">
    <property type="entry name" value="NITRIC OXIDE SYNTHASE OXYGENASE"/>
    <property type="match status" value="1"/>
</dbReference>
<comment type="catalytic activity">
    <reaction evidence="16">
        <text>2 L-arginine + 3 NADPH + 4 O2 + H(+) = 2 L-citrulline + 2 nitric oxide + 3 NADP(+) + 4 H2O</text>
        <dbReference type="Rhea" id="RHEA:19897"/>
        <dbReference type="ChEBI" id="CHEBI:15377"/>
        <dbReference type="ChEBI" id="CHEBI:15378"/>
        <dbReference type="ChEBI" id="CHEBI:15379"/>
        <dbReference type="ChEBI" id="CHEBI:16480"/>
        <dbReference type="ChEBI" id="CHEBI:32682"/>
        <dbReference type="ChEBI" id="CHEBI:57743"/>
        <dbReference type="ChEBI" id="CHEBI:57783"/>
        <dbReference type="ChEBI" id="CHEBI:58349"/>
        <dbReference type="EC" id="1.14.13.39"/>
    </reaction>
    <physiologicalReaction direction="left-to-right" evidence="16">
        <dbReference type="Rhea" id="RHEA:19898"/>
    </physiologicalReaction>
</comment>
<evidence type="ECO:0000256" key="6">
    <source>
        <dbReference type="ARBA" id="ARBA00012989"/>
    </source>
</evidence>
<dbReference type="InterPro" id="IPR050607">
    <property type="entry name" value="NOS"/>
</dbReference>
<dbReference type="PROSITE" id="PS51384">
    <property type="entry name" value="FAD_FR"/>
    <property type="match status" value="1"/>
</dbReference>
<gene>
    <name evidence="19" type="ORF">LYPA_23C019354</name>
</gene>
<dbReference type="InterPro" id="IPR023173">
    <property type="entry name" value="NADPH_Cyt_P450_Rdtase_alpha"/>
</dbReference>
<evidence type="ECO:0000256" key="13">
    <source>
        <dbReference type="ARBA" id="ARBA00022860"/>
    </source>
</evidence>
<sequence length="235" mass="25595">VLLAPPNCPTSSPPSRATILVRLDTGGQEGLQYQPGDHIGICPPNRPGLVEALLSRVEDPPPPGEPVAVEQLEKGSPGGPPPSWVRDPRLPPCTLRQALTFFLDITSPPSPQLLRLLSTLAEESGEQQELESLSQDPRRYEEWKWFRCPTLLEALEQFPSVALPAPLLLTQLPLLQPRYYSVSSAPSAHPGEIHLTVAVLAYRTQDGLGPLHYGVCSTWLSQLKAGDPVPCFIRG</sequence>
<comment type="cofactor">
    <cofactor evidence="2">
        <name>(6R)-L-erythro-5,6,7,8-tetrahydrobiopterin</name>
        <dbReference type="ChEBI" id="CHEBI:59560"/>
    </cofactor>
</comment>
<evidence type="ECO:0000256" key="14">
    <source>
        <dbReference type="ARBA" id="ARBA00023002"/>
    </source>
</evidence>
<keyword evidence="12" id="KW-0521">NADP</keyword>
<name>A0A485P8R1_LYNPA</name>
<evidence type="ECO:0000256" key="3">
    <source>
        <dbReference type="ARBA" id="ARBA00001970"/>
    </source>
</evidence>
<keyword evidence="10" id="KW-0479">Metal-binding</keyword>
<organism evidence="19 20">
    <name type="scientific">Lynx pardinus</name>
    <name type="common">Iberian lynx</name>
    <name type="synonym">Felis pardina</name>
    <dbReference type="NCBI Taxonomy" id="191816"/>
    <lineage>
        <taxon>Eukaryota</taxon>
        <taxon>Metazoa</taxon>
        <taxon>Chordata</taxon>
        <taxon>Craniata</taxon>
        <taxon>Vertebrata</taxon>
        <taxon>Euteleostomi</taxon>
        <taxon>Mammalia</taxon>
        <taxon>Eutheria</taxon>
        <taxon>Laurasiatheria</taxon>
        <taxon>Carnivora</taxon>
        <taxon>Feliformia</taxon>
        <taxon>Felidae</taxon>
        <taxon>Felinae</taxon>
        <taxon>Lynx</taxon>
    </lineage>
</organism>
<comment type="cofactor">
    <cofactor evidence="4">
        <name>FAD</name>
        <dbReference type="ChEBI" id="CHEBI:57692"/>
    </cofactor>
</comment>
<accession>A0A485P8R1</accession>
<dbReference type="FunFam" id="1.20.990.10:FF:000005">
    <property type="entry name" value="Nitric oxide synthase"/>
    <property type="match status" value="1"/>
</dbReference>
<dbReference type="GO" id="GO:0046872">
    <property type="term" value="F:metal ion binding"/>
    <property type="evidence" value="ECO:0007669"/>
    <property type="project" value="UniProtKB-KW"/>
</dbReference>
<dbReference type="Gene3D" id="1.20.990.10">
    <property type="entry name" value="NADPH-cytochrome p450 Reductase, Chain A, domain 3"/>
    <property type="match status" value="1"/>
</dbReference>
<dbReference type="Gene3D" id="2.40.30.10">
    <property type="entry name" value="Translation factors"/>
    <property type="match status" value="1"/>
</dbReference>
<evidence type="ECO:0000256" key="9">
    <source>
        <dbReference type="ARBA" id="ARBA00022643"/>
    </source>
</evidence>
<dbReference type="InterPro" id="IPR003097">
    <property type="entry name" value="CysJ-like_FAD-binding"/>
</dbReference>
<keyword evidence="13" id="KW-0112">Calmodulin-binding</keyword>
<dbReference type="InterPro" id="IPR017927">
    <property type="entry name" value="FAD-bd_FR_type"/>
</dbReference>
<evidence type="ECO:0000256" key="4">
    <source>
        <dbReference type="ARBA" id="ARBA00001974"/>
    </source>
</evidence>
<evidence type="ECO:0000313" key="20">
    <source>
        <dbReference type="Proteomes" id="UP000386466"/>
    </source>
</evidence>
<keyword evidence="15" id="KW-0408">Iron</keyword>
<dbReference type="InterPro" id="IPR001709">
    <property type="entry name" value="Flavoprot_Pyr_Nucl_cyt_Rdtase"/>
</dbReference>
<dbReference type="InterPro" id="IPR017938">
    <property type="entry name" value="Riboflavin_synthase-like_b-brl"/>
</dbReference>
<dbReference type="Pfam" id="PF00667">
    <property type="entry name" value="FAD_binding_1"/>
    <property type="match status" value="1"/>
</dbReference>
<comment type="similarity">
    <text evidence="5">Belongs to the NOS family.</text>
</comment>
<dbReference type="EMBL" id="CAAGRJ010029237">
    <property type="protein sequence ID" value="VFV40674.1"/>
    <property type="molecule type" value="Genomic_DNA"/>
</dbReference>
<evidence type="ECO:0000256" key="17">
    <source>
        <dbReference type="SAM" id="MobiDB-lite"/>
    </source>
</evidence>
<comment type="cofactor">
    <cofactor evidence="3">
        <name>heme b</name>
        <dbReference type="ChEBI" id="CHEBI:60344"/>
    </cofactor>
</comment>
<evidence type="ECO:0000256" key="8">
    <source>
        <dbReference type="ARBA" id="ARBA00022630"/>
    </source>
</evidence>
<evidence type="ECO:0000259" key="18">
    <source>
        <dbReference type="PROSITE" id="PS51384"/>
    </source>
</evidence>
<dbReference type="PRINTS" id="PR00371">
    <property type="entry name" value="FPNCR"/>
</dbReference>
<dbReference type="GO" id="GO:0005516">
    <property type="term" value="F:calmodulin binding"/>
    <property type="evidence" value="ECO:0007669"/>
    <property type="project" value="UniProtKB-KW"/>
</dbReference>
<dbReference type="AlphaFoldDB" id="A0A485P8R1"/>
<comment type="cofactor">
    <cofactor evidence="1">
        <name>FMN</name>
        <dbReference type="ChEBI" id="CHEBI:58210"/>
    </cofactor>
</comment>
<keyword evidence="11" id="KW-0274">FAD</keyword>
<dbReference type="SUPFAM" id="SSF63380">
    <property type="entry name" value="Riboflavin synthase domain-like"/>
    <property type="match status" value="1"/>
</dbReference>